<proteinExistence type="predicted"/>
<dbReference type="Proteomes" id="UP000234585">
    <property type="component" value="Unassembled WGS sequence"/>
</dbReference>
<keyword evidence="3" id="KW-1185">Reference proteome</keyword>
<feature type="compositionally biased region" description="Polar residues" evidence="1">
    <location>
        <begin position="149"/>
        <end position="159"/>
    </location>
</feature>
<sequence length="275" mass="29193">MCSGADVGPGRISPTFPKALFGEVPFPGSDVGRGGVQAPTVILCRHNADGGHGEDLESAHGYLPPTAARPCIAMGTFDKDKNPGLVVADLCVMAARFLYGIGKGEPADAPYPRDFEFLDTAVDNAPGKEEMDAADRGHGLMSVGEGSPNLPSTPSTASGSPEKIPRSSTKMRVATLAWLWKFADDADKLQAQFKHLLDLPAEVGVLHLCGCGICSNTGVGVRMLGCCEKTHLILGDQKLNGTHKTFHQMLRLIHTDDYLETVAIIQRARGGRGVF</sequence>
<dbReference type="EMBL" id="KZ559119">
    <property type="protein sequence ID" value="PLB41739.1"/>
    <property type="molecule type" value="Genomic_DNA"/>
</dbReference>
<organism evidence="2 3">
    <name type="scientific">Aspergillus candidus</name>
    <dbReference type="NCBI Taxonomy" id="41067"/>
    <lineage>
        <taxon>Eukaryota</taxon>
        <taxon>Fungi</taxon>
        <taxon>Dikarya</taxon>
        <taxon>Ascomycota</taxon>
        <taxon>Pezizomycotina</taxon>
        <taxon>Eurotiomycetes</taxon>
        <taxon>Eurotiomycetidae</taxon>
        <taxon>Eurotiales</taxon>
        <taxon>Aspergillaceae</taxon>
        <taxon>Aspergillus</taxon>
        <taxon>Aspergillus subgen. Circumdati</taxon>
    </lineage>
</organism>
<evidence type="ECO:0000313" key="3">
    <source>
        <dbReference type="Proteomes" id="UP000234585"/>
    </source>
</evidence>
<dbReference type="GeneID" id="36522953"/>
<dbReference type="RefSeq" id="XP_024675751.1">
    <property type="nucleotide sequence ID" value="XM_024815793.1"/>
</dbReference>
<protein>
    <submittedName>
        <fullName evidence="2">Uncharacterized protein</fullName>
    </submittedName>
</protein>
<evidence type="ECO:0000256" key="1">
    <source>
        <dbReference type="SAM" id="MobiDB-lite"/>
    </source>
</evidence>
<reference evidence="2 3" key="1">
    <citation type="submission" date="2017-12" db="EMBL/GenBank/DDBJ databases">
        <authorList>
            <consortium name="DOE Joint Genome Institute"/>
            <person name="Haridas S."/>
            <person name="Kjaerbolling I."/>
            <person name="Vesth T.C."/>
            <person name="Frisvad J.C."/>
            <person name="Nybo J.L."/>
            <person name="Theobald S."/>
            <person name="Kuo A."/>
            <person name="Bowyer P."/>
            <person name="Matsuda Y."/>
            <person name="Mondo S."/>
            <person name="Lyhne E.K."/>
            <person name="Kogle M.E."/>
            <person name="Clum A."/>
            <person name="Lipzen A."/>
            <person name="Salamov A."/>
            <person name="Ngan C.Y."/>
            <person name="Daum C."/>
            <person name="Chiniquy J."/>
            <person name="Barry K."/>
            <person name="LaButti K."/>
            <person name="Simmons B.A."/>
            <person name="Magnuson J.K."/>
            <person name="Mortensen U.H."/>
            <person name="Larsen T.O."/>
            <person name="Grigoriev I.V."/>
            <person name="Baker S.E."/>
            <person name="Andersen M.R."/>
            <person name="Nordberg H.P."/>
            <person name="Cantor M.N."/>
            <person name="Hua S.X."/>
        </authorList>
    </citation>
    <scope>NUCLEOTIDE SEQUENCE [LARGE SCALE GENOMIC DNA]</scope>
    <source>
        <strain evidence="2 3">CBS 102.13</strain>
    </source>
</reference>
<dbReference type="AlphaFoldDB" id="A0A2I2FM84"/>
<accession>A0A2I2FM84</accession>
<name>A0A2I2FM84_ASPCN</name>
<dbReference type="OrthoDB" id="10509025at2759"/>
<gene>
    <name evidence="2" type="ORF">BDW47DRAFT_122193</name>
</gene>
<feature type="region of interest" description="Disordered" evidence="1">
    <location>
        <begin position="138"/>
        <end position="167"/>
    </location>
</feature>
<evidence type="ECO:0000313" key="2">
    <source>
        <dbReference type="EMBL" id="PLB41739.1"/>
    </source>
</evidence>
<dbReference type="SUPFAM" id="SSF54060">
    <property type="entry name" value="His-Me finger endonucleases"/>
    <property type="match status" value="1"/>
</dbReference>
<dbReference type="InterPro" id="IPR044925">
    <property type="entry name" value="His-Me_finger_sf"/>
</dbReference>